<dbReference type="InterPro" id="IPR005828">
    <property type="entry name" value="MFS_sugar_transport-like"/>
</dbReference>
<evidence type="ECO:0000256" key="3">
    <source>
        <dbReference type="ARBA" id="ARBA00022475"/>
    </source>
</evidence>
<feature type="transmembrane region" description="Helical" evidence="7">
    <location>
        <begin position="335"/>
        <end position="355"/>
    </location>
</feature>
<feature type="transmembrane region" description="Helical" evidence="7">
    <location>
        <begin position="91"/>
        <end position="111"/>
    </location>
</feature>
<feature type="transmembrane region" description="Helical" evidence="7">
    <location>
        <begin position="367"/>
        <end position="391"/>
    </location>
</feature>
<dbReference type="Gene3D" id="1.20.1250.20">
    <property type="entry name" value="MFS general substrate transporter like domains"/>
    <property type="match status" value="2"/>
</dbReference>
<dbReference type="InterPro" id="IPR036259">
    <property type="entry name" value="MFS_trans_sf"/>
</dbReference>
<evidence type="ECO:0000313" key="9">
    <source>
        <dbReference type="EMBL" id="SBV95164.1"/>
    </source>
</evidence>
<dbReference type="Pfam" id="PF00083">
    <property type="entry name" value="Sugar_tr"/>
    <property type="match status" value="1"/>
</dbReference>
<dbReference type="AlphaFoldDB" id="A0A212J6Y2"/>
<comment type="subcellular location">
    <subcellularLocation>
        <location evidence="1">Cell membrane</location>
        <topology evidence="1">Multi-pass membrane protein</topology>
    </subcellularLocation>
</comment>
<protein>
    <submittedName>
        <fullName evidence="9">Putative transporter</fullName>
    </submittedName>
</protein>
<accession>A0A212J6Y2</accession>
<gene>
    <name evidence="9" type="primary">yhjE</name>
    <name evidence="9" type="ORF">KL86APRO_10601</name>
</gene>
<dbReference type="FunFam" id="1.20.1250.20:FF:000001">
    <property type="entry name" value="Dicarboxylate MFS transporter"/>
    <property type="match status" value="1"/>
</dbReference>
<evidence type="ECO:0000256" key="7">
    <source>
        <dbReference type="SAM" id="Phobius"/>
    </source>
</evidence>
<dbReference type="PROSITE" id="PS50850">
    <property type="entry name" value="MFS"/>
    <property type="match status" value="1"/>
</dbReference>
<feature type="domain" description="Major facilitator superfamily (MFS) profile" evidence="8">
    <location>
        <begin position="17"/>
        <end position="426"/>
    </location>
</feature>
<dbReference type="EMBL" id="FLUO01000001">
    <property type="protein sequence ID" value="SBV95164.1"/>
    <property type="molecule type" value="Genomic_DNA"/>
</dbReference>
<dbReference type="GO" id="GO:0022857">
    <property type="term" value="F:transmembrane transporter activity"/>
    <property type="evidence" value="ECO:0007669"/>
    <property type="project" value="InterPro"/>
</dbReference>
<feature type="transmembrane region" description="Helical" evidence="7">
    <location>
        <begin position="155"/>
        <end position="180"/>
    </location>
</feature>
<feature type="transmembrane region" description="Helical" evidence="7">
    <location>
        <begin position="311"/>
        <end position="329"/>
    </location>
</feature>
<proteinExistence type="predicted"/>
<dbReference type="InterPro" id="IPR020846">
    <property type="entry name" value="MFS_dom"/>
</dbReference>
<name>A0A212J6Y2_9PROT</name>
<feature type="transmembrane region" description="Helical" evidence="7">
    <location>
        <begin position="403"/>
        <end position="421"/>
    </location>
</feature>
<feature type="transmembrane region" description="Helical" evidence="7">
    <location>
        <begin position="192"/>
        <end position="211"/>
    </location>
</feature>
<reference evidence="9" key="1">
    <citation type="submission" date="2016-04" db="EMBL/GenBank/DDBJ databases">
        <authorList>
            <person name="Evans L.H."/>
            <person name="Alamgir A."/>
            <person name="Owens N."/>
            <person name="Weber N.D."/>
            <person name="Virtaneva K."/>
            <person name="Barbian K."/>
            <person name="Babar A."/>
            <person name="Rosenke K."/>
        </authorList>
    </citation>
    <scope>NUCLEOTIDE SEQUENCE</scope>
    <source>
        <strain evidence="9">86</strain>
    </source>
</reference>
<evidence type="ECO:0000256" key="6">
    <source>
        <dbReference type="ARBA" id="ARBA00023136"/>
    </source>
</evidence>
<feature type="transmembrane region" description="Helical" evidence="7">
    <location>
        <begin position="280"/>
        <end position="302"/>
    </location>
</feature>
<organism evidence="9">
    <name type="scientific">uncultured Alphaproteobacteria bacterium</name>
    <dbReference type="NCBI Taxonomy" id="91750"/>
    <lineage>
        <taxon>Bacteria</taxon>
        <taxon>Pseudomonadati</taxon>
        <taxon>Pseudomonadota</taxon>
        <taxon>Alphaproteobacteria</taxon>
        <taxon>environmental samples</taxon>
    </lineage>
</organism>
<feature type="transmembrane region" description="Helical" evidence="7">
    <location>
        <begin position="56"/>
        <end position="79"/>
    </location>
</feature>
<dbReference type="SUPFAM" id="SSF103473">
    <property type="entry name" value="MFS general substrate transporter"/>
    <property type="match status" value="1"/>
</dbReference>
<feature type="transmembrane region" description="Helical" evidence="7">
    <location>
        <begin position="17"/>
        <end position="36"/>
    </location>
</feature>
<evidence type="ECO:0000256" key="1">
    <source>
        <dbReference type="ARBA" id="ARBA00004651"/>
    </source>
</evidence>
<sequence length="440" mass="47022">MTQHRDLPASTNSAGRVLFASLIGTTIEFFDFYIYATAAVIVFPKMFFPAGDPTSAVLQSLATFSIAFFARPFGAAVFGHFGDKIGRKATLVAALMTMGLSTVAIGLLPTYHSVGLFAPLLLALCRMGQGLGLGGEWGGAVLLATENAPPGKRAWYGMFPQLGAPIGFILANGSFITLAATLDEAHFLSWGWRVPFVASSLLVLLGLWVRLSLAETPDFQRAIERQERVKVPFAKVLKEQKMLLLLGTLGAIATFVLFYIMTVFALNWGTNALGYAKSTFLPMQMGGVVFFGLMIPLSALFADRFGYARTLVWTTVAITAFGFFVEPIFGSGSTLGVFVFLAIGFALMGFTYGPLGTALAEPFPVSVRYTGASMTFNLGGIFGASLAPYIATTLARSYGLEAVGWYLSGAAALTLLALMALERKVRRETAEAAELAEQAA</sequence>
<evidence type="ECO:0000256" key="2">
    <source>
        <dbReference type="ARBA" id="ARBA00022448"/>
    </source>
</evidence>
<keyword evidence="6 7" id="KW-0472">Membrane</keyword>
<evidence type="ECO:0000256" key="5">
    <source>
        <dbReference type="ARBA" id="ARBA00022989"/>
    </source>
</evidence>
<feature type="transmembrane region" description="Helical" evidence="7">
    <location>
        <begin position="243"/>
        <end position="268"/>
    </location>
</feature>
<keyword evidence="4 7" id="KW-0812">Transmembrane</keyword>
<keyword evidence="2" id="KW-0813">Transport</keyword>
<dbReference type="PANTHER" id="PTHR43045:SF2">
    <property type="entry name" value="INNER MEMBRANE METABOLITE TRANSPORT PROTEIN YHJE"/>
    <property type="match status" value="1"/>
</dbReference>
<evidence type="ECO:0000256" key="4">
    <source>
        <dbReference type="ARBA" id="ARBA00022692"/>
    </source>
</evidence>
<dbReference type="CDD" id="cd17369">
    <property type="entry name" value="MFS_ShiA_like"/>
    <property type="match status" value="1"/>
</dbReference>
<dbReference type="PANTHER" id="PTHR43045">
    <property type="entry name" value="SHIKIMATE TRANSPORTER"/>
    <property type="match status" value="1"/>
</dbReference>
<keyword evidence="3" id="KW-1003">Cell membrane</keyword>
<keyword evidence="5 7" id="KW-1133">Transmembrane helix</keyword>
<feature type="transmembrane region" description="Helical" evidence="7">
    <location>
        <begin position="117"/>
        <end position="143"/>
    </location>
</feature>
<dbReference type="GO" id="GO:0005886">
    <property type="term" value="C:plasma membrane"/>
    <property type="evidence" value="ECO:0007669"/>
    <property type="project" value="UniProtKB-SubCell"/>
</dbReference>
<evidence type="ECO:0000259" key="8">
    <source>
        <dbReference type="PROSITE" id="PS50850"/>
    </source>
</evidence>